<accession>A0A9D1PYI4</accession>
<comment type="function">
    <text evidence="2">Binds to DNA and alters its conformation. May be involved in regulation of gene expression, nucleoid organization and DNA protection.</text>
</comment>
<dbReference type="InterPro" id="IPR004401">
    <property type="entry name" value="YbaB/EbfC"/>
</dbReference>
<dbReference type="NCBIfam" id="TIGR00103">
    <property type="entry name" value="DNA_YbaB_EbfC"/>
    <property type="match status" value="1"/>
</dbReference>
<evidence type="ECO:0000256" key="1">
    <source>
        <dbReference type="ARBA" id="ARBA00023125"/>
    </source>
</evidence>
<keyword evidence="1 2" id="KW-0238">DNA-binding</keyword>
<proteinExistence type="inferred from homology"/>
<dbReference type="HAMAP" id="MF_00274">
    <property type="entry name" value="DNA_YbaB_EbfC"/>
    <property type="match status" value="1"/>
</dbReference>
<evidence type="ECO:0000256" key="2">
    <source>
        <dbReference type="HAMAP-Rule" id="MF_00274"/>
    </source>
</evidence>
<dbReference type="GO" id="GO:0005829">
    <property type="term" value="C:cytosol"/>
    <property type="evidence" value="ECO:0007669"/>
    <property type="project" value="TreeGrafter"/>
</dbReference>
<name>A0A9D1PYI4_9FIRM</name>
<dbReference type="Gene3D" id="3.30.1310.10">
    <property type="entry name" value="Nucleoid-associated protein YbaB-like domain"/>
    <property type="match status" value="1"/>
</dbReference>
<gene>
    <name evidence="4" type="ORF">H9892_02255</name>
</gene>
<reference evidence="4" key="1">
    <citation type="journal article" date="2021" name="PeerJ">
        <title>Extensive microbial diversity within the chicken gut microbiome revealed by metagenomics and culture.</title>
        <authorList>
            <person name="Gilroy R."/>
            <person name="Ravi A."/>
            <person name="Getino M."/>
            <person name="Pursley I."/>
            <person name="Horton D.L."/>
            <person name="Alikhan N.F."/>
            <person name="Baker D."/>
            <person name="Gharbi K."/>
            <person name="Hall N."/>
            <person name="Watson M."/>
            <person name="Adriaenssens E.M."/>
            <person name="Foster-Nyarko E."/>
            <person name="Jarju S."/>
            <person name="Secka A."/>
            <person name="Antonio M."/>
            <person name="Oren A."/>
            <person name="Chaudhuri R.R."/>
            <person name="La Ragione R."/>
            <person name="Hildebrand F."/>
            <person name="Pallen M.J."/>
        </authorList>
    </citation>
    <scope>NUCLEOTIDE SEQUENCE</scope>
    <source>
        <strain evidence="4">12435</strain>
    </source>
</reference>
<comment type="subunit">
    <text evidence="2">Homodimer.</text>
</comment>
<dbReference type="EMBL" id="DXHS01000039">
    <property type="protein sequence ID" value="HIW02142.1"/>
    <property type="molecule type" value="Genomic_DNA"/>
</dbReference>
<comment type="caution">
    <text evidence="4">The sequence shown here is derived from an EMBL/GenBank/DDBJ whole genome shotgun (WGS) entry which is preliminary data.</text>
</comment>
<feature type="region of interest" description="Disordered" evidence="3">
    <location>
        <begin position="1"/>
        <end position="42"/>
    </location>
</feature>
<dbReference type="GO" id="GO:0003677">
    <property type="term" value="F:DNA binding"/>
    <property type="evidence" value="ECO:0007669"/>
    <property type="project" value="UniProtKB-UniRule"/>
</dbReference>
<dbReference type="InterPro" id="IPR036894">
    <property type="entry name" value="YbaB-like_sf"/>
</dbReference>
<feature type="compositionally biased region" description="Basic and acidic residues" evidence="3">
    <location>
        <begin position="24"/>
        <end position="36"/>
    </location>
</feature>
<evidence type="ECO:0000313" key="4">
    <source>
        <dbReference type="EMBL" id="HIW02142.1"/>
    </source>
</evidence>
<evidence type="ECO:0000313" key="5">
    <source>
        <dbReference type="Proteomes" id="UP000823990"/>
    </source>
</evidence>
<evidence type="ECO:0000256" key="3">
    <source>
        <dbReference type="SAM" id="MobiDB-lite"/>
    </source>
</evidence>
<comment type="similarity">
    <text evidence="2">Belongs to the YbaB/EbfC family.</text>
</comment>
<dbReference type="SUPFAM" id="SSF82607">
    <property type="entry name" value="YbaB-like"/>
    <property type="match status" value="1"/>
</dbReference>
<comment type="subcellular location">
    <subcellularLocation>
        <location evidence="2">Cytoplasm</location>
        <location evidence="2">Nucleoid</location>
    </subcellularLocation>
</comment>
<dbReference type="PANTHER" id="PTHR33449">
    <property type="entry name" value="NUCLEOID-ASSOCIATED PROTEIN YBAB"/>
    <property type="match status" value="1"/>
</dbReference>
<feature type="compositionally biased region" description="Gly residues" evidence="3">
    <location>
        <begin position="1"/>
        <end position="13"/>
    </location>
</feature>
<organism evidence="4 5">
    <name type="scientific">Candidatus Protoclostridium stercorigallinarum</name>
    <dbReference type="NCBI Taxonomy" id="2838741"/>
    <lineage>
        <taxon>Bacteria</taxon>
        <taxon>Bacillati</taxon>
        <taxon>Bacillota</taxon>
        <taxon>Clostridia</taxon>
        <taxon>Candidatus Protoclostridium</taxon>
    </lineage>
</organism>
<dbReference type="PIRSF" id="PIRSF004555">
    <property type="entry name" value="UCP004555"/>
    <property type="match status" value="1"/>
</dbReference>
<dbReference type="Pfam" id="PF02575">
    <property type="entry name" value="YbaB_DNA_bd"/>
    <property type="match status" value="1"/>
</dbReference>
<dbReference type="Proteomes" id="UP000823990">
    <property type="component" value="Unassembled WGS sequence"/>
</dbReference>
<reference evidence="4" key="2">
    <citation type="submission" date="2021-04" db="EMBL/GenBank/DDBJ databases">
        <authorList>
            <person name="Gilroy R."/>
        </authorList>
    </citation>
    <scope>NUCLEOTIDE SEQUENCE</scope>
    <source>
        <strain evidence="4">12435</strain>
    </source>
</reference>
<sequence length="107" mass="11279">MSKHGGFGFGGGMNMQSLMQQARKMQEQMEKAKQQLEEAELTGSAGGGLVTVTVDGNGAMKGVTIKPEAVDPDDIEMLEDLIIAAYNEAARAAEEMKESVMPAGVGM</sequence>
<keyword evidence="2" id="KW-0963">Cytoplasm</keyword>
<dbReference type="GO" id="GO:0043590">
    <property type="term" value="C:bacterial nucleoid"/>
    <property type="evidence" value="ECO:0007669"/>
    <property type="project" value="UniProtKB-UniRule"/>
</dbReference>
<dbReference type="PANTHER" id="PTHR33449:SF1">
    <property type="entry name" value="NUCLEOID-ASSOCIATED PROTEIN YBAB"/>
    <property type="match status" value="1"/>
</dbReference>
<protein>
    <recommendedName>
        <fullName evidence="2">Nucleoid-associated protein H9892_02255</fullName>
    </recommendedName>
</protein>
<dbReference type="AlphaFoldDB" id="A0A9D1PYI4"/>